<reference evidence="1" key="2">
    <citation type="journal article" date="2015" name="Data Brief">
        <title>Shoot transcriptome of the giant reed, Arundo donax.</title>
        <authorList>
            <person name="Barrero R.A."/>
            <person name="Guerrero F.D."/>
            <person name="Moolhuijzen P."/>
            <person name="Goolsby J.A."/>
            <person name="Tidwell J."/>
            <person name="Bellgard S.E."/>
            <person name="Bellgard M.I."/>
        </authorList>
    </citation>
    <scope>NUCLEOTIDE SEQUENCE</scope>
    <source>
        <tissue evidence="1">Shoot tissue taken approximately 20 cm above the soil surface</tissue>
    </source>
</reference>
<name>A0A0A8YVD4_ARUDO</name>
<dbReference type="AlphaFoldDB" id="A0A0A8YVD4"/>
<proteinExistence type="predicted"/>
<evidence type="ECO:0000313" key="1">
    <source>
        <dbReference type="EMBL" id="JAD26547.1"/>
    </source>
</evidence>
<sequence length="27" mass="3305">MCRLHFIFLKLIHEEKSAEIWCMPCLL</sequence>
<reference evidence="1" key="1">
    <citation type="submission" date="2014-09" db="EMBL/GenBank/DDBJ databases">
        <authorList>
            <person name="Magalhaes I.L.F."/>
            <person name="Oliveira U."/>
            <person name="Santos F.R."/>
            <person name="Vidigal T.H.D.A."/>
            <person name="Brescovit A.D."/>
            <person name="Santos A.J."/>
        </authorList>
    </citation>
    <scope>NUCLEOTIDE SEQUENCE</scope>
    <source>
        <tissue evidence="1">Shoot tissue taken approximately 20 cm above the soil surface</tissue>
    </source>
</reference>
<accession>A0A0A8YVD4</accession>
<organism evidence="1">
    <name type="scientific">Arundo donax</name>
    <name type="common">Giant reed</name>
    <name type="synonym">Donax arundinaceus</name>
    <dbReference type="NCBI Taxonomy" id="35708"/>
    <lineage>
        <taxon>Eukaryota</taxon>
        <taxon>Viridiplantae</taxon>
        <taxon>Streptophyta</taxon>
        <taxon>Embryophyta</taxon>
        <taxon>Tracheophyta</taxon>
        <taxon>Spermatophyta</taxon>
        <taxon>Magnoliopsida</taxon>
        <taxon>Liliopsida</taxon>
        <taxon>Poales</taxon>
        <taxon>Poaceae</taxon>
        <taxon>PACMAD clade</taxon>
        <taxon>Arundinoideae</taxon>
        <taxon>Arundineae</taxon>
        <taxon>Arundo</taxon>
    </lineage>
</organism>
<dbReference type="EMBL" id="GBRH01271348">
    <property type="protein sequence ID" value="JAD26547.1"/>
    <property type="molecule type" value="Transcribed_RNA"/>
</dbReference>
<protein>
    <submittedName>
        <fullName evidence="1">Uncharacterized protein</fullName>
    </submittedName>
</protein>